<sequence>MFKKLLFIAVVFSVCQTFAQNTIKTMFYNLLEFPRFLPGDRSILLQDILDNYEPDIFMVCELQSQNGSDQVLNIALNDEGANYSAAPFVLNQSSSDTDLQQMLYYRSSMFTLVYSEVIPTEVRDINRYVLRLNTEDQGTDPVLIEVYVTHLKSSQGSANQTLRLNMVTELTDHFANIDPDSFVIFSGDFNLYRATEPAYEEILDPTNAIVLVDPINRPGSWSSNTSFQDIHTQSTRTSSGPFGAGAGGGLDDRFDFIMISENMQTDPKLRYVPDTYKAYGNNGNCYNQNINNVDCIGVFDQTTRDNIYNMSDHLPVVMELETNKEIVLSTSEFEATTLQIELENTIVVDELRLQIAPTISETVSFTIYNTLGQNVLTAPASTSKTRLINVSHLTNGVYYLKNNQSLGNPIKFLKTS</sequence>
<dbReference type="AlphaFoldDB" id="A0A1G7HL08"/>
<keyword evidence="5" id="KW-1185">Reference proteome</keyword>
<gene>
    <name evidence="4" type="ORF">SAMN05421855_104154</name>
</gene>
<dbReference type="STRING" id="227084.SAMN05421855_104154"/>
<dbReference type="InterPro" id="IPR036691">
    <property type="entry name" value="Endo/exonu/phosph_ase_sf"/>
</dbReference>
<dbReference type="Gene3D" id="3.60.10.10">
    <property type="entry name" value="Endonuclease/exonuclease/phosphatase"/>
    <property type="match status" value="1"/>
</dbReference>
<dbReference type="NCBIfam" id="TIGR04183">
    <property type="entry name" value="Por_Secre_tail"/>
    <property type="match status" value="1"/>
</dbReference>
<evidence type="ECO:0000256" key="1">
    <source>
        <dbReference type="ARBA" id="ARBA00022729"/>
    </source>
</evidence>
<dbReference type="InterPro" id="IPR026444">
    <property type="entry name" value="Secre_tail"/>
</dbReference>
<feature type="signal peptide" evidence="2">
    <location>
        <begin position="1"/>
        <end position="19"/>
    </location>
</feature>
<feature type="domain" description="Secretion system C-terminal sorting" evidence="3">
    <location>
        <begin position="358"/>
        <end position="405"/>
    </location>
</feature>
<evidence type="ECO:0000256" key="2">
    <source>
        <dbReference type="SAM" id="SignalP"/>
    </source>
</evidence>
<evidence type="ECO:0000313" key="5">
    <source>
        <dbReference type="Proteomes" id="UP000199321"/>
    </source>
</evidence>
<reference evidence="4 5" key="1">
    <citation type="submission" date="2016-10" db="EMBL/GenBank/DDBJ databases">
        <authorList>
            <person name="de Groot N.N."/>
        </authorList>
    </citation>
    <scope>NUCLEOTIDE SEQUENCE [LARGE SCALE GENOMIC DNA]</scope>
    <source>
        <strain evidence="4 5">DSM 16195</strain>
    </source>
</reference>
<dbReference type="Pfam" id="PF18962">
    <property type="entry name" value="Por_Secre_tail"/>
    <property type="match status" value="1"/>
</dbReference>
<organism evidence="4 5">
    <name type="scientific">Ulvibacter litoralis</name>
    <dbReference type="NCBI Taxonomy" id="227084"/>
    <lineage>
        <taxon>Bacteria</taxon>
        <taxon>Pseudomonadati</taxon>
        <taxon>Bacteroidota</taxon>
        <taxon>Flavobacteriia</taxon>
        <taxon>Flavobacteriales</taxon>
        <taxon>Flavobacteriaceae</taxon>
        <taxon>Ulvibacter</taxon>
    </lineage>
</organism>
<protein>
    <submittedName>
        <fullName evidence="4">Por secretion system C-terminal sorting domain-containing protein</fullName>
    </submittedName>
</protein>
<evidence type="ECO:0000313" key="4">
    <source>
        <dbReference type="EMBL" id="SDF01078.1"/>
    </source>
</evidence>
<evidence type="ECO:0000259" key="3">
    <source>
        <dbReference type="Pfam" id="PF18962"/>
    </source>
</evidence>
<proteinExistence type="predicted"/>
<dbReference type="EMBL" id="FNBA01000004">
    <property type="protein sequence ID" value="SDF01078.1"/>
    <property type="molecule type" value="Genomic_DNA"/>
</dbReference>
<dbReference type="SUPFAM" id="SSF56219">
    <property type="entry name" value="DNase I-like"/>
    <property type="match status" value="1"/>
</dbReference>
<dbReference type="OrthoDB" id="1122807at2"/>
<name>A0A1G7HL08_9FLAO</name>
<keyword evidence="1 2" id="KW-0732">Signal</keyword>
<dbReference type="Proteomes" id="UP000199321">
    <property type="component" value="Unassembled WGS sequence"/>
</dbReference>
<accession>A0A1G7HL08</accession>
<dbReference type="RefSeq" id="WP_093144812.1">
    <property type="nucleotide sequence ID" value="NZ_BMWO01000004.1"/>
</dbReference>
<feature type="chain" id="PRO_5011437885" evidence="2">
    <location>
        <begin position="20"/>
        <end position="416"/>
    </location>
</feature>